<dbReference type="GO" id="GO:0030198">
    <property type="term" value="P:extracellular matrix organization"/>
    <property type="evidence" value="ECO:0007669"/>
    <property type="project" value="TreeGrafter"/>
</dbReference>
<evidence type="ECO:0000259" key="19">
    <source>
        <dbReference type="PROSITE" id="PS50184"/>
    </source>
</evidence>
<keyword evidence="22" id="KW-1185">Reference proteome</keyword>
<dbReference type="FunFam" id="3.80.10.10:FF:000977">
    <property type="entry name" value="Extracellular matrix protein 2"/>
    <property type="match status" value="1"/>
</dbReference>
<evidence type="ECO:0000256" key="18">
    <source>
        <dbReference type="SAM" id="MobiDB-lite"/>
    </source>
</evidence>
<evidence type="ECO:0000256" key="15">
    <source>
        <dbReference type="ARBA" id="ARBA00067218"/>
    </source>
</evidence>
<keyword evidence="9" id="KW-0130">Cell adhesion</keyword>
<dbReference type="GO" id="GO:0008201">
    <property type="term" value="F:heparin binding"/>
    <property type="evidence" value="ECO:0007669"/>
    <property type="project" value="TreeGrafter"/>
</dbReference>
<dbReference type="SMART" id="SM00364">
    <property type="entry name" value="LRR_BAC"/>
    <property type="match status" value="10"/>
</dbReference>
<dbReference type="SUPFAM" id="SSF52058">
    <property type="entry name" value="L domain-like"/>
    <property type="match status" value="2"/>
</dbReference>
<evidence type="ECO:0000256" key="13">
    <source>
        <dbReference type="ARBA" id="ARBA00060161"/>
    </source>
</evidence>
<comment type="similarity">
    <text evidence="2">Belongs to the small leucine-rich proteoglycan (SLRP) family. SLRP class II subfamily.</text>
</comment>
<evidence type="ECO:0000256" key="17">
    <source>
        <dbReference type="ARBA" id="ARBA00083850"/>
    </source>
</evidence>
<evidence type="ECO:0000256" key="11">
    <source>
        <dbReference type="ARBA" id="ARBA00023157"/>
    </source>
</evidence>
<evidence type="ECO:0000256" key="5">
    <source>
        <dbReference type="ARBA" id="ARBA00022614"/>
    </source>
</evidence>
<evidence type="ECO:0000256" key="8">
    <source>
        <dbReference type="ARBA" id="ARBA00022737"/>
    </source>
</evidence>
<dbReference type="Pfam" id="PF00560">
    <property type="entry name" value="LRR_1"/>
    <property type="match status" value="1"/>
</dbReference>
<dbReference type="SMART" id="SM00369">
    <property type="entry name" value="LRR_TYP"/>
    <property type="match status" value="25"/>
</dbReference>
<dbReference type="SUPFAM" id="SSF52047">
    <property type="entry name" value="RNI-like"/>
    <property type="match status" value="1"/>
</dbReference>
<dbReference type="PROSITE" id="PS51450">
    <property type="entry name" value="LRR"/>
    <property type="match status" value="6"/>
</dbReference>
<dbReference type="PROSITE" id="PS50184">
    <property type="entry name" value="VWFC_2"/>
    <property type="match status" value="1"/>
</dbReference>
<dbReference type="Proteomes" id="UP000618051">
    <property type="component" value="Unassembled WGS sequence"/>
</dbReference>
<evidence type="ECO:0000313" key="22">
    <source>
        <dbReference type="Proteomes" id="UP000618051"/>
    </source>
</evidence>
<accession>A0A835NU60</accession>
<feature type="domain" description="VWFC" evidence="19">
    <location>
        <begin position="60"/>
        <end position="117"/>
    </location>
</feature>
<feature type="compositionally biased region" description="Basic residues" evidence="18">
    <location>
        <begin position="180"/>
        <end position="202"/>
    </location>
</feature>
<dbReference type="SUPFAM" id="SSF57603">
    <property type="entry name" value="FnI-like domain"/>
    <property type="match status" value="1"/>
</dbReference>
<dbReference type="InterPro" id="IPR001007">
    <property type="entry name" value="VWF_dom"/>
</dbReference>
<dbReference type="AlphaFoldDB" id="A0A835NU60"/>
<dbReference type="InterPro" id="IPR003591">
    <property type="entry name" value="Leu-rich_rpt_typical-subtyp"/>
</dbReference>
<evidence type="ECO:0000256" key="9">
    <source>
        <dbReference type="ARBA" id="ARBA00022889"/>
    </source>
</evidence>
<dbReference type="Gene3D" id="6.20.200.20">
    <property type="match status" value="1"/>
</dbReference>
<evidence type="ECO:0000256" key="4">
    <source>
        <dbReference type="ARBA" id="ARBA00022530"/>
    </source>
</evidence>
<dbReference type="InterPro" id="IPR000372">
    <property type="entry name" value="LRRNT"/>
</dbReference>
<evidence type="ECO:0000256" key="12">
    <source>
        <dbReference type="ARBA" id="ARBA00023180"/>
    </source>
</evidence>
<dbReference type="GO" id="GO:0031012">
    <property type="term" value="C:extracellular matrix"/>
    <property type="evidence" value="ECO:0007669"/>
    <property type="project" value="TreeGrafter"/>
</dbReference>
<proteinExistence type="inferred from homology"/>
<dbReference type="PANTHER" id="PTHR46544">
    <property type="entry name" value="EXTRACELLULAR MATRIX PROTEIN 2-RELATED"/>
    <property type="match status" value="1"/>
</dbReference>
<protein>
    <recommendedName>
        <fullName evidence="15">Osteomodulin</fullName>
    </recommendedName>
    <alternativeName>
        <fullName evidence="17">Keratan sulfate proteoglycan osteomodulin</fullName>
    </alternativeName>
    <alternativeName>
        <fullName evidence="16">Osteoadherin</fullName>
    </alternativeName>
</protein>
<comment type="function">
    <text evidence="13">May be implicated in biomineralization processes. Has a function in binding of osteoblasts via the alpha(V)beta(3)-integrin.</text>
</comment>
<comment type="subcellular location">
    <subcellularLocation>
        <location evidence="1">Secreted</location>
        <location evidence="1">Extracellular space</location>
        <location evidence="1">Extracellular matrix</location>
    </subcellularLocation>
</comment>
<dbReference type="InterPro" id="IPR043184">
    <property type="entry name" value="ECM2"/>
</dbReference>
<dbReference type="GO" id="GO:0010811">
    <property type="term" value="P:positive regulation of cell-substrate adhesion"/>
    <property type="evidence" value="ECO:0007669"/>
    <property type="project" value="TreeGrafter"/>
</dbReference>
<evidence type="ECO:0000256" key="1">
    <source>
        <dbReference type="ARBA" id="ARBA00004498"/>
    </source>
</evidence>
<comment type="subunit">
    <text evidence="14">Binds the alpha(V)beta(3)-integrin.</text>
</comment>
<dbReference type="GO" id="GO:0007155">
    <property type="term" value="P:cell adhesion"/>
    <property type="evidence" value="ECO:0007669"/>
    <property type="project" value="UniProtKB-KW"/>
</dbReference>
<dbReference type="Pfam" id="PF00093">
    <property type="entry name" value="VWC"/>
    <property type="match status" value="1"/>
</dbReference>
<evidence type="ECO:0000256" key="2">
    <source>
        <dbReference type="ARBA" id="ARBA00005818"/>
    </source>
</evidence>
<dbReference type="EMBL" id="JADDUC020000015">
    <property type="protein sequence ID" value="KAI1234339.1"/>
    <property type="molecule type" value="Genomic_DNA"/>
</dbReference>
<dbReference type="Pfam" id="PF01462">
    <property type="entry name" value="LRRNT"/>
    <property type="match status" value="1"/>
</dbReference>
<reference evidence="21 22" key="2">
    <citation type="journal article" date="2021" name="J. Hered.">
        <title>Feather Gene Expression Elucidates the Developmental Basis of Plumage Iridescence in African Starlings.</title>
        <authorList>
            <person name="Rubenstein D.R."/>
            <person name="Corvelo A."/>
            <person name="MacManes M.D."/>
            <person name="Maia R."/>
            <person name="Narzisi G."/>
            <person name="Rousaki A."/>
            <person name="Vandenabeele P."/>
            <person name="Shawkey M.D."/>
            <person name="Solomon J."/>
        </authorList>
    </citation>
    <scope>NUCLEOTIDE SEQUENCE [LARGE SCALE GENOMIC DNA]</scope>
    <source>
        <strain evidence="21">SS15</strain>
    </source>
</reference>
<dbReference type="SMART" id="SM00365">
    <property type="entry name" value="LRR_SD22"/>
    <property type="match status" value="11"/>
</dbReference>
<dbReference type="SMART" id="SM00214">
    <property type="entry name" value="VWC"/>
    <property type="match status" value="1"/>
</dbReference>
<comment type="caution">
    <text evidence="20">The sequence shown here is derived from an EMBL/GenBank/DDBJ whole genome shotgun (WGS) entry which is preliminary data.</text>
</comment>
<evidence type="ECO:0000256" key="14">
    <source>
        <dbReference type="ARBA" id="ARBA00065765"/>
    </source>
</evidence>
<feature type="compositionally biased region" description="Basic and acidic residues" evidence="18">
    <location>
        <begin position="158"/>
        <end position="179"/>
    </location>
</feature>
<evidence type="ECO:0000313" key="21">
    <source>
        <dbReference type="EMBL" id="KAI1234339.1"/>
    </source>
</evidence>
<evidence type="ECO:0000256" key="6">
    <source>
        <dbReference type="ARBA" id="ARBA00022641"/>
    </source>
</evidence>
<dbReference type="GO" id="GO:0070052">
    <property type="term" value="F:collagen V binding"/>
    <property type="evidence" value="ECO:0007669"/>
    <property type="project" value="TreeGrafter"/>
</dbReference>
<keyword evidence="3" id="KW-0964">Secreted</keyword>
<gene>
    <name evidence="21" type="ORF">IHE44_0003381</name>
    <name evidence="20" type="ORF">IHE44_011896</name>
</gene>
<organism evidence="20">
    <name type="scientific">Lamprotornis superbus</name>
    <dbReference type="NCBI Taxonomy" id="245042"/>
    <lineage>
        <taxon>Eukaryota</taxon>
        <taxon>Metazoa</taxon>
        <taxon>Chordata</taxon>
        <taxon>Craniata</taxon>
        <taxon>Vertebrata</taxon>
        <taxon>Euteleostomi</taxon>
        <taxon>Archelosauria</taxon>
        <taxon>Archosauria</taxon>
        <taxon>Dinosauria</taxon>
        <taxon>Saurischia</taxon>
        <taxon>Theropoda</taxon>
        <taxon>Coelurosauria</taxon>
        <taxon>Aves</taxon>
        <taxon>Neognathae</taxon>
        <taxon>Neoaves</taxon>
        <taxon>Telluraves</taxon>
        <taxon>Australaves</taxon>
        <taxon>Passeriformes</taxon>
        <taxon>Sturnidae</taxon>
        <taxon>Lamprotornis</taxon>
    </lineage>
</organism>
<keyword evidence="6" id="KW-0765">Sulfation</keyword>
<evidence type="ECO:0000256" key="10">
    <source>
        <dbReference type="ARBA" id="ARBA00022974"/>
    </source>
</evidence>
<sequence>MQHRALGRSPWTGHRSPRAPALEPRIPLINIDDSVMGVFDSLVGLGEHESTYSVLPGKKGQCTANGMIMFDKAVWSPKPCVTCLCSKGEVICDTTMCPPLKCPQTITPAGECCPVCSETASSLDSSITSLDDISELSGDSPDPKDLDTTSVLPSARTQVEKDELLPTEVIDIRDKEGHRKGEKKRKRKGKKNRQRHKGRRREKLPVPRTGAARDVQYESDEDDGAFRIPSHFPIPVPPIEAPPLPSGCSTTDTTVSCINAKLTQIPPISDPDLTSLDLTGNSITTISDEAFNGIPNLEWIDLSKNNITSPGIGPKAFKILKKLKRLYLDGNMLVLIPSELPSTLEEIKINDNQLHAIDEDGLKDLKNLVTLELEGNKLSEANVSPLAFYPLKSLCYLRLGRNKFRIIPQGLPATLEELYLEHNQIEEVSEICFNHTRNINIIGLKHNKLEEHRIAPLAWINQENLESIDLSYNKLYHVPSYLPKSLLHLVLIGNQIERIPGYVFGHMRPGLEYLYLSFNKLTDDGIDSVSFFGAYHSLRELFLDHNELKAVPFGIDEMRKLRFLRLNNNKISNLSLTSIPRNIPPDTRMIDLQNNKIKEVKENDLRGLTSLYALALNNNKIYKIHPKAFEPTKRLRRLYLSHNQLTEIPTNLPRTLAELRIHANKVKKIPKDVFKGMKSLHVLEMSANPLNNDGIEPGAFEGVNIYHIRIAEAKLTSIPKDLPSSLLELHLDDNKITGIELEDFNRYKDLQRLGLGNNKIKEVENGSFANIPSIREIHLEKNKLKKVPPGLPELKYLQVVFLHSNHIAKLGVNDFCPTGRRKKKALYSGISLFNNPVKYWEYEDYDFEDEYGGESDHQVPYYFNPNTQAEVPHFPFPVECAKECFCPPAFPLSMYCDHRKLKTIPNIPSHVQQLYLQNNNIEAVPAGPFTNVTFVREINLSYNNIKFHMIDHGVFAKLSNLVQLHLQHNELEEFPFPLPSSLERLLLGFNKISRLPGNALQGLPNMTTLDLCNNLLDDSVFEEKPFSNMKNLMQLNLCNNKLQTMPPDLPPSLRHLSLENNSISHIPENYFNRLPQIIAIRMSHNNLQNIPQNTFNLPNLLELNLGHNKLKQVFYIPRSLQHLYIEDNEIEKEFQEAEDNQETLNQETEEDHEAEDSYFHPYYH</sequence>
<reference evidence="21" key="3">
    <citation type="submission" date="2022-01" db="EMBL/GenBank/DDBJ databases">
        <authorList>
            <person name="Rubenstein D.R."/>
        </authorList>
    </citation>
    <scope>NUCLEOTIDE SEQUENCE</scope>
    <source>
        <strain evidence="21">SS15</strain>
        <tissue evidence="21">Liver</tissue>
    </source>
</reference>
<dbReference type="Gene3D" id="3.80.10.10">
    <property type="entry name" value="Ribonuclease Inhibitor"/>
    <property type="match status" value="6"/>
</dbReference>
<keyword evidence="7" id="KW-0732">Signal</keyword>
<dbReference type="EMBL" id="JADDUC010000057">
    <property type="protein sequence ID" value="KAG0120956.1"/>
    <property type="molecule type" value="Genomic_DNA"/>
</dbReference>
<evidence type="ECO:0000256" key="7">
    <source>
        <dbReference type="ARBA" id="ARBA00022729"/>
    </source>
</evidence>
<dbReference type="Pfam" id="PF13855">
    <property type="entry name" value="LRR_8"/>
    <property type="match status" value="8"/>
</dbReference>
<keyword evidence="10" id="KW-0654">Proteoglycan</keyword>
<name>A0A835NU60_9PASS</name>
<keyword evidence="11" id="KW-1015">Disulfide bond</keyword>
<dbReference type="SMART" id="SM00013">
    <property type="entry name" value="LRRNT"/>
    <property type="match status" value="2"/>
</dbReference>
<keyword evidence="5" id="KW-0433">Leucine-rich repeat</keyword>
<feature type="region of interest" description="Disordered" evidence="18">
    <location>
        <begin position="131"/>
        <end position="219"/>
    </location>
</feature>
<dbReference type="InterPro" id="IPR001611">
    <property type="entry name" value="Leu-rich_rpt"/>
</dbReference>
<reference evidence="20" key="1">
    <citation type="submission" date="2020-10" db="EMBL/GenBank/DDBJ databases">
        <title>Feather gene expression reveals the developmental basis of iridescence in African starlings.</title>
        <authorList>
            <person name="Rubenstein D.R."/>
        </authorList>
    </citation>
    <scope>NUCLEOTIDE SEQUENCE</scope>
    <source>
        <strain evidence="20">SS15</strain>
        <tissue evidence="20">Liver</tissue>
    </source>
</reference>
<dbReference type="FunFam" id="3.80.10.10:FF:000455">
    <property type="entry name" value="Osteomodulin"/>
    <property type="match status" value="1"/>
</dbReference>
<feature type="compositionally biased region" description="Polar residues" evidence="18">
    <location>
        <begin position="148"/>
        <end position="157"/>
    </location>
</feature>
<feature type="region of interest" description="Disordered" evidence="18">
    <location>
        <begin position="1134"/>
        <end position="1164"/>
    </location>
</feature>
<dbReference type="InterPro" id="IPR032675">
    <property type="entry name" value="LRR_dom_sf"/>
</dbReference>
<keyword evidence="4" id="KW-0272">Extracellular matrix</keyword>
<feature type="compositionally biased region" description="Acidic residues" evidence="18">
    <location>
        <begin position="1134"/>
        <end position="1156"/>
    </location>
</feature>
<evidence type="ECO:0000256" key="16">
    <source>
        <dbReference type="ARBA" id="ARBA00077189"/>
    </source>
</evidence>
<dbReference type="PROSITE" id="PS01208">
    <property type="entry name" value="VWFC_1"/>
    <property type="match status" value="1"/>
</dbReference>
<dbReference type="PANTHER" id="PTHR46544:SF1">
    <property type="entry name" value="EXTRACELLULAR MATRIX PROTEIN 2"/>
    <property type="match status" value="1"/>
</dbReference>
<keyword evidence="8" id="KW-0677">Repeat</keyword>
<dbReference type="OrthoDB" id="676979at2759"/>
<keyword evidence="12" id="KW-0325">Glycoprotein</keyword>
<evidence type="ECO:0000313" key="20">
    <source>
        <dbReference type="EMBL" id="KAG0120956.1"/>
    </source>
</evidence>
<evidence type="ECO:0000256" key="3">
    <source>
        <dbReference type="ARBA" id="ARBA00022525"/>
    </source>
</evidence>